<dbReference type="HOGENOM" id="CLU_2901306_0_0_5"/>
<evidence type="ECO:0000256" key="1">
    <source>
        <dbReference type="SAM" id="MobiDB-lite"/>
    </source>
</evidence>
<dbReference type="KEGG" id="rpe:RPE_0523"/>
<reference evidence="2" key="1">
    <citation type="submission" date="2006-09" db="EMBL/GenBank/DDBJ databases">
        <title>Complete sequence of Rhodopseudomonas palustris BisA53.</title>
        <authorList>
            <consortium name="US DOE Joint Genome Institute"/>
            <person name="Copeland A."/>
            <person name="Lucas S."/>
            <person name="Lapidus A."/>
            <person name="Barry K."/>
            <person name="Detter J.C."/>
            <person name="Glavina del Rio T."/>
            <person name="Hammon N."/>
            <person name="Israni S."/>
            <person name="Dalin E."/>
            <person name="Tice H."/>
            <person name="Pitluck S."/>
            <person name="Chain P."/>
            <person name="Malfatti S."/>
            <person name="Shin M."/>
            <person name="Vergez L."/>
            <person name="Schmutz J."/>
            <person name="Larimer F."/>
            <person name="Land M."/>
            <person name="Hauser L."/>
            <person name="Pelletier D.A."/>
            <person name="Kyrpides N."/>
            <person name="Kim E."/>
            <person name="Harwood C.S."/>
            <person name="Oda Y."/>
            <person name="Richardson P."/>
        </authorList>
    </citation>
    <scope>NUCLEOTIDE SEQUENCE [LARGE SCALE GENOMIC DNA]</scope>
    <source>
        <strain evidence="2">BisA53</strain>
    </source>
</reference>
<organism evidence="2">
    <name type="scientific">Rhodopseudomonas palustris (strain BisA53)</name>
    <dbReference type="NCBI Taxonomy" id="316055"/>
    <lineage>
        <taxon>Bacteria</taxon>
        <taxon>Pseudomonadati</taxon>
        <taxon>Pseudomonadota</taxon>
        <taxon>Alphaproteobacteria</taxon>
        <taxon>Hyphomicrobiales</taxon>
        <taxon>Nitrobacteraceae</taxon>
        <taxon>Rhodopseudomonas</taxon>
    </lineage>
</organism>
<feature type="region of interest" description="Disordered" evidence="1">
    <location>
        <begin position="1"/>
        <end position="62"/>
    </location>
</feature>
<sequence>MFGLLGLQPAGGKRKPVAPPTKPKAHDNAKPKPAQPSSDDELYSSGDICAPEPDRDDEQRDL</sequence>
<gene>
    <name evidence="2" type="ordered locus">RPE_0523</name>
</gene>
<dbReference type="EMBL" id="CP000463">
    <property type="protein sequence ID" value="ABJ04482.1"/>
    <property type="molecule type" value="Genomic_DNA"/>
</dbReference>
<evidence type="ECO:0000313" key="2">
    <source>
        <dbReference type="EMBL" id="ABJ04482.1"/>
    </source>
</evidence>
<proteinExistence type="predicted"/>
<protein>
    <submittedName>
        <fullName evidence="2">Uncharacterized protein</fullName>
    </submittedName>
</protein>
<accession>Q07UA2</accession>
<dbReference type="AlphaFoldDB" id="Q07UA2"/>
<dbReference type="OrthoDB" id="10004139at2"/>
<name>Q07UA2_RHOP5</name>